<name>A0AAV1NWH7_SCOSC</name>
<organism evidence="1 2">
    <name type="scientific">Scomber scombrus</name>
    <name type="common">Atlantic mackerel</name>
    <name type="synonym">Scomber vernalis</name>
    <dbReference type="NCBI Taxonomy" id="13677"/>
    <lineage>
        <taxon>Eukaryota</taxon>
        <taxon>Metazoa</taxon>
        <taxon>Chordata</taxon>
        <taxon>Craniata</taxon>
        <taxon>Vertebrata</taxon>
        <taxon>Euteleostomi</taxon>
        <taxon>Actinopterygii</taxon>
        <taxon>Neopterygii</taxon>
        <taxon>Teleostei</taxon>
        <taxon>Neoteleostei</taxon>
        <taxon>Acanthomorphata</taxon>
        <taxon>Pelagiaria</taxon>
        <taxon>Scombriformes</taxon>
        <taxon>Scombridae</taxon>
        <taxon>Scomber</taxon>
    </lineage>
</organism>
<protein>
    <submittedName>
        <fullName evidence="1">Uncharacterized protein</fullName>
    </submittedName>
</protein>
<keyword evidence="2" id="KW-1185">Reference proteome</keyword>
<dbReference type="Proteomes" id="UP001314229">
    <property type="component" value="Unassembled WGS sequence"/>
</dbReference>
<accession>A0AAV1NWH7</accession>
<reference evidence="1 2" key="1">
    <citation type="submission" date="2024-01" db="EMBL/GenBank/DDBJ databases">
        <authorList>
            <person name="Alioto T."/>
            <person name="Alioto T."/>
            <person name="Gomez Garrido J."/>
        </authorList>
    </citation>
    <scope>NUCLEOTIDE SEQUENCE [LARGE SCALE GENOMIC DNA]</scope>
</reference>
<sequence length="71" mass="7916">MAAWLACPVDTWHVGQLRWCSISVKLQLQYASLLREIFQSSSEAQNAGNAAVTSRKFGISEAYRESLKAKI</sequence>
<dbReference type="EMBL" id="CAWUFR010000068">
    <property type="protein sequence ID" value="CAK6963876.1"/>
    <property type="molecule type" value="Genomic_DNA"/>
</dbReference>
<comment type="caution">
    <text evidence="1">The sequence shown here is derived from an EMBL/GenBank/DDBJ whole genome shotgun (WGS) entry which is preliminary data.</text>
</comment>
<gene>
    <name evidence="1" type="ORF">FSCOSCO3_A027555</name>
</gene>
<proteinExistence type="predicted"/>
<evidence type="ECO:0000313" key="2">
    <source>
        <dbReference type="Proteomes" id="UP001314229"/>
    </source>
</evidence>
<evidence type="ECO:0000313" key="1">
    <source>
        <dbReference type="EMBL" id="CAK6963876.1"/>
    </source>
</evidence>
<dbReference type="AlphaFoldDB" id="A0AAV1NWH7"/>